<feature type="chain" id="PRO_5035150816" evidence="1">
    <location>
        <begin position="23"/>
        <end position="106"/>
    </location>
</feature>
<comment type="caution">
    <text evidence="2">The sequence shown here is derived from an EMBL/GenBank/DDBJ whole genome shotgun (WGS) entry which is preliminary data.</text>
</comment>
<feature type="signal peptide" evidence="1">
    <location>
        <begin position="1"/>
        <end position="22"/>
    </location>
</feature>
<name>A0A8J4URY3_9MYCE</name>
<keyword evidence="1" id="KW-0732">Signal</keyword>
<evidence type="ECO:0000256" key="1">
    <source>
        <dbReference type="SAM" id="SignalP"/>
    </source>
</evidence>
<gene>
    <name evidence="2" type="ORF">CYY_005796</name>
</gene>
<proteinExistence type="predicted"/>
<organism evidence="2 3">
    <name type="scientific">Polysphondylium violaceum</name>
    <dbReference type="NCBI Taxonomy" id="133409"/>
    <lineage>
        <taxon>Eukaryota</taxon>
        <taxon>Amoebozoa</taxon>
        <taxon>Evosea</taxon>
        <taxon>Eumycetozoa</taxon>
        <taxon>Dictyostelia</taxon>
        <taxon>Dictyosteliales</taxon>
        <taxon>Dictyosteliaceae</taxon>
        <taxon>Polysphondylium</taxon>
    </lineage>
</organism>
<dbReference type="Proteomes" id="UP000695562">
    <property type="component" value="Unassembled WGS sequence"/>
</dbReference>
<evidence type="ECO:0000313" key="3">
    <source>
        <dbReference type="Proteomes" id="UP000695562"/>
    </source>
</evidence>
<reference evidence="2" key="1">
    <citation type="submission" date="2020-01" db="EMBL/GenBank/DDBJ databases">
        <title>Development of genomics and gene disruption for Polysphondylium violaceum indicates a role for the polyketide synthase stlB in stalk morphogenesis.</title>
        <authorList>
            <person name="Narita B."/>
            <person name="Kawabe Y."/>
            <person name="Kin K."/>
            <person name="Saito T."/>
            <person name="Gibbs R."/>
            <person name="Kuspa A."/>
            <person name="Muzny D."/>
            <person name="Queller D."/>
            <person name="Richards S."/>
            <person name="Strassman J."/>
            <person name="Sucgang R."/>
            <person name="Worley K."/>
            <person name="Schaap P."/>
        </authorList>
    </citation>
    <scope>NUCLEOTIDE SEQUENCE</scope>
    <source>
        <strain evidence="2">QSvi11</strain>
    </source>
</reference>
<dbReference type="EMBL" id="AJWJ01000240">
    <property type="protein sequence ID" value="KAF2072901.1"/>
    <property type="molecule type" value="Genomic_DNA"/>
</dbReference>
<dbReference type="AlphaFoldDB" id="A0A8J4URY3"/>
<protein>
    <submittedName>
        <fullName evidence="2">Uncharacterized protein</fullName>
    </submittedName>
</protein>
<accession>A0A8J4URY3</accession>
<sequence length="106" mass="11351">MRAASYLLLVLVLISTFYLITIESVDCSGCVPVGKDTQGCGGDYRNLEGQIVETCMTYCVPVDYVCCGCNGINGVGKCLACPPGSTCVKSNMTTLKTQLQFWCVSK</sequence>
<keyword evidence="3" id="KW-1185">Reference proteome</keyword>
<evidence type="ECO:0000313" key="2">
    <source>
        <dbReference type="EMBL" id="KAF2072901.1"/>
    </source>
</evidence>